<dbReference type="Gene3D" id="1.10.20.10">
    <property type="entry name" value="Histone, subunit A"/>
    <property type="match status" value="1"/>
</dbReference>
<evidence type="ECO:0000313" key="2">
    <source>
        <dbReference type="Proteomes" id="UP001628281"/>
    </source>
</evidence>
<name>A0ABW8VKL0_9PROT</name>
<dbReference type="SUPFAM" id="SSF47113">
    <property type="entry name" value="Histone-fold"/>
    <property type="match status" value="1"/>
</dbReference>
<dbReference type="Proteomes" id="UP001628281">
    <property type="component" value="Unassembled WGS sequence"/>
</dbReference>
<gene>
    <name evidence="1" type="ORF">ACJ41P_32850</name>
</gene>
<proteinExistence type="predicted"/>
<evidence type="ECO:0000313" key="1">
    <source>
        <dbReference type="EMBL" id="MFL7905951.1"/>
    </source>
</evidence>
<reference evidence="1 2" key="1">
    <citation type="submission" date="2024-11" db="EMBL/GenBank/DDBJ databases">
        <title>Draft genome sequences of two bacteria associated to sugarcane roots in Colombia.</title>
        <authorList>
            <person name="Pardo-Diaz S."/>
            <person name="Masmela-Mendoza J."/>
            <person name="Delgadillo-Duran P."/>
            <person name="Bautista E.J."/>
            <person name="Rojas-Tapias D.F."/>
        </authorList>
    </citation>
    <scope>NUCLEOTIDE SEQUENCE [LARGE SCALE GENOMIC DNA]</scope>
    <source>
        <strain evidence="1 2">Ap18</strain>
    </source>
</reference>
<keyword evidence="2" id="KW-1185">Reference proteome</keyword>
<dbReference type="Pfam" id="PF09123">
    <property type="entry name" value="DUF1931"/>
    <property type="match status" value="1"/>
</dbReference>
<dbReference type="EMBL" id="JBJLSN010000112">
    <property type="protein sequence ID" value="MFL7905951.1"/>
    <property type="molecule type" value="Genomic_DNA"/>
</dbReference>
<dbReference type="RefSeq" id="WP_201042961.1">
    <property type="nucleotide sequence ID" value="NZ_CP007794.1"/>
</dbReference>
<accession>A0ABW8VKL0</accession>
<dbReference type="InterPro" id="IPR015207">
    <property type="entry name" value="DUF1931"/>
</dbReference>
<dbReference type="InterPro" id="IPR009072">
    <property type="entry name" value="Histone-fold"/>
</dbReference>
<sequence>MRDQATVEANGCDIIGPFDLPITKGLQERIHDFERSDEEIQLRSVLDGLTTRPRSISAAAMKPKSGFPHRR</sequence>
<protein>
    <submittedName>
        <fullName evidence="1">DUF1931 family protein</fullName>
    </submittedName>
</protein>
<comment type="caution">
    <text evidence="1">The sequence shown here is derived from an EMBL/GenBank/DDBJ whole genome shotgun (WGS) entry which is preliminary data.</text>
</comment>
<organism evidence="1 2">
    <name type="scientific">Azospirillum argentinense</name>
    <dbReference type="NCBI Taxonomy" id="2970906"/>
    <lineage>
        <taxon>Bacteria</taxon>
        <taxon>Pseudomonadati</taxon>
        <taxon>Pseudomonadota</taxon>
        <taxon>Alphaproteobacteria</taxon>
        <taxon>Rhodospirillales</taxon>
        <taxon>Azospirillaceae</taxon>
        <taxon>Azospirillum</taxon>
    </lineage>
</organism>